<evidence type="ECO:0000313" key="1">
    <source>
        <dbReference type="EMBL" id="GAA4296342.1"/>
    </source>
</evidence>
<dbReference type="Proteomes" id="UP001501417">
    <property type="component" value="Unassembled WGS sequence"/>
</dbReference>
<dbReference type="EMBL" id="BAABGF010000052">
    <property type="protein sequence ID" value="GAA4296342.1"/>
    <property type="molecule type" value="Genomic_DNA"/>
</dbReference>
<proteinExistence type="predicted"/>
<keyword evidence="2" id="KW-1185">Reference proteome</keyword>
<reference evidence="2" key="1">
    <citation type="journal article" date="2019" name="Int. J. Syst. Evol. Microbiol.">
        <title>The Global Catalogue of Microorganisms (GCM) 10K type strain sequencing project: providing services to taxonomists for standard genome sequencing and annotation.</title>
        <authorList>
            <consortium name="The Broad Institute Genomics Platform"/>
            <consortium name="The Broad Institute Genome Sequencing Center for Infectious Disease"/>
            <person name="Wu L."/>
            <person name="Ma J."/>
        </authorList>
    </citation>
    <scope>NUCLEOTIDE SEQUENCE [LARGE SCALE GENOMIC DNA]</scope>
    <source>
        <strain evidence="2">JCM 17782</strain>
    </source>
</reference>
<protein>
    <submittedName>
        <fullName evidence="1">Uncharacterized protein</fullName>
    </submittedName>
</protein>
<evidence type="ECO:0000313" key="2">
    <source>
        <dbReference type="Proteomes" id="UP001501417"/>
    </source>
</evidence>
<organism evidence="1 2">
    <name type="scientific">Mycobacterium paraffinicum</name>
    <dbReference type="NCBI Taxonomy" id="53378"/>
    <lineage>
        <taxon>Bacteria</taxon>
        <taxon>Bacillati</taxon>
        <taxon>Actinomycetota</taxon>
        <taxon>Actinomycetes</taxon>
        <taxon>Mycobacteriales</taxon>
        <taxon>Mycobacteriaceae</taxon>
        <taxon>Mycobacterium</taxon>
    </lineage>
</organism>
<gene>
    <name evidence="1" type="ORF">GCM10023161_47540</name>
</gene>
<sequence length="61" mass="6813">MVRLRYDLAARVALRWALATISPAAFRMKDYALPFRFSLSVAIDAMNLAKLPKAPGAGVYW</sequence>
<dbReference type="RefSeq" id="WP_345317520.1">
    <property type="nucleotide sequence ID" value="NZ_BAABGF010000052.1"/>
</dbReference>
<comment type="caution">
    <text evidence="1">The sequence shown here is derived from an EMBL/GenBank/DDBJ whole genome shotgun (WGS) entry which is preliminary data.</text>
</comment>
<accession>A0ABP8F6P8</accession>
<name>A0ABP8F6P8_9MYCO</name>